<name>A0A4Q1CME5_9BACT</name>
<dbReference type="EMBL" id="SDHW01000001">
    <property type="protein sequence ID" value="RXK62228.1"/>
    <property type="molecule type" value="Genomic_DNA"/>
</dbReference>
<dbReference type="AlphaFoldDB" id="A0A4Q1CME5"/>
<dbReference type="SUPFAM" id="SSF53448">
    <property type="entry name" value="Nucleotide-diphospho-sugar transferases"/>
    <property type="match status" value="1"/>
</dbReference>
<dbReference type="OrthoDB" id="1676877at2"/>
<sequence length="285" mass="32973">MSKNYDLAVAWRIYPGVSKTPIIFPDNKFQLVKTCLQSFRLSADGLRVRYFFILDGCPPSYNELIHSIFPITDTTIIETPSIGNWATFKKQIEILLEQENADAVYFAEDDYLYRPGEFKKMLEMLRSGTDVDFLSCYVHMDTFTHPIHQHPKEQRMVNGQHWKTDSSTCLTFLTTKQTLLATKDVLLTYSNGNNDCAVWLVLTKTFILNPVAYIRFFFTNKESFNILKMAVKYSLRYFFSGKRYKLWIPYPAIGTHLEKDLVSPDVDWLGLSKKINDADAFTAEA</sequence>
<gene>
    <name evidence="1" type="ORF">ESA94_04245</name>
</gene>
<dbReference type="RefSeq" id="WP_129129599.1">
    <property type="nucleotide sequence ID" value="NZ_SDHW01000001.1"/>
</dbReference>
<protein>
    <submittedName>
        <fullName evidence="1">Glycosyltransferase family 2 protein</fullName>
    </submittedName>
</protein>
<reference evidence="1 2" key="1">
    <citation type="submission" date="2019-01" db="EMBL/GenBank/DDBJ databases">
        <title>Lacibacter sp. strain TTM-7.</title>
        <authorList>
            <person name="Chen W.-M."/>
        </authorList>
    </citation>
    <scope>NUCLEOTIDE SEQUENCE [LARGE SCALE GENOMIC DNA]</scope>
    <source>
        <strain evidence="1 2">TTM-7</strain>
    </source>
</reference>
<keyword evidence="1" id="KW-0808">Transferase</keyword>
<keyword evidence="2" id="KW-1185">Reference proteome</keyword>
<evidence type="ECO:0000313" key="2">
    <source>
        <dbReference type="Proteomes" id="UP000290204"/>
    </source>
</evidence>
<dbReference type="GO" id="GO:0016740">
    <property type="term" value="F:transferase activity"/>
    <property type="evidence" value="ECO:0007669"/>
    <property type="project" value="UniProtKB-KW"/>
</dbReference>
<evidence type="ECO:0000313" key="1">
    <source>
        <dbReference type="EMBL" id="RXK62228.1"/>
    </source>
</evidence>
<dbReference type="Proteomes" id="UP000290204">
    <property type="component" value="Unassembled WGS sequence"/>
</dbReference>
<comment type="caution">
    <text evidence="1">The sequence shown here is derived from an EMBL/GenBank/DDBJ whole genome shotgun (WGS) entry which is preliminary data.</text>
</comment>
<accession>A0A4Q1CME5</accession>
<organism evidence="1 2">
    <name type="scientific">Lacibacter luteus</name>
    <dbReference type="NCBI Taxonomy" id="2508719"/>
    <lineage>
        <taxon>Bacteria</taxon>
        <taxon>Pseudomonadati</taxon>
        <taxon>Bacteroidota</taxon>
        <taxon>Chitinophagia</taxon>
        <taxon>Chitinophagales</taxon>
        <taxon>Chitinophagaceae</taxon>
        <taxon>Lacibacter</taxon>
    </lineage>
</organism>
<proteinExistence type="predicted"/>
<dbReference type="InterPro" id="IPR029044">
    <property type="entry name" value="Nucleotide-diphossugar_trans"/>
</dbReference>